<dbReference type="Gene3D" id="2.40.30.160">
    <property type="match status" value="1"/>
</dbReference>
<dbReference type="PANTHER" id="PTHR22602">
    <property type="entry name" value="TRANSFERASE CAF17, MITOCHONDRIAL-RELATED"/>
    <property type="match status" value="1"/>
</dbReference>
<dbReference type="AlphaFoldDB" id="A0A1H3EE04"/>
<keyword evidence="3" id="KW-1185">Reference proteome</keyword>
<dbReference type="SUPFAM" id="SSF101790">
    <property type="entry name" value="Aminomethyltransferase beta-barrel domain"/>
    <property type="match status" value="1"/>
</dbReference>
<dbReference type="PANTHER" id="PTHR22602:SF0">
    <property type="entry name" value="TRANSFERASE CAF17, MITOCHONDRIAL-RELATED"/>
    <property type="match status" value="1"/>
</dbReference>
<dbReference type="InterPro" id="IPR029043">
    <property type="entry name" value="GcvT/YgfZ_C"/>
</dbReference>
<dbReference type="SUPFAM" id="SSF103025">
    <property type="entry name" value="Folate-binding domain"/>
    <property type="match status" value="1"/>
</dbReference>
<evidence type="ECO:0000313" key="3">
    <source>
        <dbReference type="Proteomes" id="UP000198672"/>
    </source>
</evidence>
<dbReference type="GO" id="GO:0016226">
    <property type="term" value="P:iron-sulfur cluster assembly"/>
    <property type="evidence" value="ECO:0007669"/>
    <property type="project" value="TreeGrafter"/>
</dbReference>
<sequence>MTAWQDFLMAHGASLDAHGQLEFPAAPITAASGCQLYDLSQFGLIAAQGAEAAEFLQGQLTNDIRELSDTHTQLSAHCNHKGRILTLFHALRLGDTIYLQAPRERIADSLQRLSRFILRAQVILTDASETLIRIGVAGDSAPALLAAQGVPIPERDYELAQTAEIAVIRMPSIQPRFELIGAFELMREQWIQLAAQAQIANIVDWTRLNIQAGMPTVYQQTVETFIPQMLNLQMLDGVSFNKGCYTGQEVVARMQFLGKLKRRMYYAEVESTMPPVPGAELYVTASASQQTDGWVVDSCPLDAGRYALLVVIEIAACDAGEIRLGAADGPQLLAVREPPYGFADAGN</sequence>
<dbReference type="Proteomes" id="UP000198672">
    <property type="component" value="Unassembled WGS sequence"/>
</dbReference>
<dbReference type="InterPro" id="IPR045179">
    <property type="entry name" value="YgfZ/GcvT"/>
</dbReference>
<dbReference type="Gene3D" id="3.30.70.1630">
    <property type="match status" value="1"/>
</dbReference>
<dbReference type="STRING" id="61595.SAMN05421644_11237"/>
<dbReference type="Gene3D" id="3.30.70.1400">
    <property type="entry name" value="Aminomethyltransferase beta-barrel domains"/>
    <property type="match status" value="1"/>
</dbReference>
<proteinExistence type="predicted"/>
<dbReference type="EMBL" id="FNOW01000012">
    <property type="protein sequence ID" value="SDX76139.1"/>
    <property type="molecule type" value="Genomic_DNA"/>
</dbReference>
<dbReference type="Pfam" id="PF01571">
    <property type="entry name" value="GCV_T"/>
    <property type="match status" value="1"/>
</dbReference>
<dbReference type="NCBIfam" id="TIGR03317">
    <property type="entry name" value="ygfZ_signature"/>
    <property type="match status" value="1"/>
</dbReference>
<dbReference type="OrthoDB" id="9796287at2"/>
<dbReference type="InterPro" id="IPR006222">
    <property type="entry name" value="GCVT_N"/>
</dbReference>
<name>A0A1H3EE04_ALLWA</name>
<evidence type="ECO:0000313" key="2">
    <source>
        <dbReference type="EMBL" id="SDX76139.1"/>
    </source>
</evidence>
<evidence type="ECO:0000259" key="1">
    <source>
        <dbReference type="Pfam" id="PF01571"/>
    </source>
</evidence>
<protein>
    <recommendedName>
        <fullName evidence="1">GCVT N-terminal domain-containing protein</fullName>
    </recommendedName>
</protein>
<dbReference type="InterPro" id="IPR017703">
    <property type="entry name" value="YgfZ/GCV_T_CS"/>
</dbReference>
<reference evidence="3" key="1">
    <citation type="submission" date="2016-10" db="EMBL/GenBank/DDBJ databases">
        <authorList>
            <person name="Varghese N."/>
            <person name="Submissions S."/>
        </authorList>
    </citation>
    <scope>NUCLEOTIDE SEQUENCE [LARGE SCALE GENOMIC DNA]</scope>
    <source>
        <strain evidence="3">DSM 173</strain>
    </source>
</reference>
<dbReference type="RefSeq" id="WP_091332867.1">
    <property type="nucleotide sequence ID" value="NZ_FNOW01000012.1"/>
</dbReference>
<feature type="domain" description="GCVT N-terminal" evidence="1">
    <location>
        <begin position="32"/>
        <end position="149"/>
    </location>
</feature>
<accession>A0A1H3EE04</accession>
<gene>
    <name evidence="2" type="ORF">SAMN05421644_11237</name>
</gene>
<organism evidence="2 3">
    <name type="scientific">Allochromatium warmingii</name>
    <name type="common">Chromatium warmingii</name>
    <dbReference type="NCBI Taxonomy" id="61595"/>
    <lineage>
        <taxon>Bacteria</taxon>
        <taxon>Pseudomonadati</taxon>
        <taxon>Pseudomonadota</taxon>
        <taxon>Gammaproteobacteria</taxon>
        <taxon>Chromatiales</taxon>
        <taxon>Chromatiaceae</taxon>
        <taxon>Allochromatium</taxon>
    </lineage>
</organism>